<dbReference type="EMBL" id="JAJFAZ020000001">
    <property type="protein sequence ID" value="KAI5352474.1"/>
    <property type="molecule type" value="Genomic_DNA"/>
</dbReference>
<name>A0A5E4FE20_PRUDU</name>
<reference evidence="4" key="2">
    <citation type="journal article" date="2020" name="Plant J.">
        <title>Transposons played a major role in the diversification between the closely related almond and peach genomes: results from the almond genome sequence.</title>
        <authorList>
            <person name="Alioto T."/>
            <person name="Alexiou K.G."/>
            <person name="Bardil A."/>
            <person name="Barteri F."/>
            <person name="Castanera R."/>
            <person name="Cruz F."/>
            <person name="Dhingra A."/>
            <person name="Duval H."/>
            <person name="Fernandez I Marti A."/>
            <person name="Frias L."/>
            <person name="Galan B."/>
            <person name="Garcia J.L."/>
            <person name="Howad W."/>
            <person name="Gomez-Garrido J."/>
            <person name="Gut M."/>
            <person name="Julca I."/>
            <person name="Morata J."/>
            <person name="Puigdomenech P."/>
            <person name="Ribeca P."/>
            <person name="Rubio Cabetas M.J."/>
            <person name="Vlasova A."/>
            <person name="Wirthensohn M."/>
            <person name="Garcia-Mas J."/>
            <person name="Gabaldon T."/>
            <person name="Casacuberta J.M."/>
            <person name="Arus P."/>
        </authorList>
    </citation>
    <scope>NUCLEOTIDE SEQUENCE [LARGE SCALE GENOMIC DNA]</scope>
    <source>
        <strain evidence="4">cv. Texas</strain>
    </source>
</reference>
<organism evidence="3 4">
    <name type="scientific">Prunus dulcis</name>
    <name type="common">Almond</name>
    <name type="synonym">Amygdalus dulcis</name>
    <dbReference type="NCBI Taxonomy" id="3755"/>
    <lineage>
        <taxon>Eukaryota</taxon>
        <taxon>Viridiplantae</taxon>
        <taxon>Streptophyta</taxon>
        <taxon>Embryophyta</taxon>
        <taxon>Tracheophyta</taxon>
        <taxon>Spermatophyta</taxon>
        <taxon>Magnoliopsida</taxon>
        <taxon>eudicotyledons</taxon>
        <taxon>Gunneridae</taxon>
        <taxon>Pentapetalae</taxon>
        <taxon>rosids</taxon>
        <taxon>fabids</taxon>
        <taxon>Rosales</taxon>
        <taxon>Rosaceae</taxon>
        <taxon>Amygdaloideae</taxon>
        <taxon>Amygdaleae</taxon>
        <taxon>Prunus</taxon>
    </lineage>
</organism>
<sequence length="135" mass="14956">MGSGAYRGDELKKRKLKTVTLFFGGLVLLHTARTNKDNEEKGQPAGCGETPRKINKAIRLGQTWRRHHSGHSLEEGGSDEGIALRREAAETEQTKCSKSMKLAVSIQECEQLRFNTFIFFASSTKFLPGSLLACL</sequence>
<keyword evidence="5" id="KW-1185">Reference proteome</keyword>
<evidence type="ECO:0000256" key="1">
    <source>
        <dbReference type="SAM" id="MobiDB-lite"/>
    </source>
</evidence>
<dbReference type="Proteomes" id="UP000327085">
    <property type="component" value="Chromosome 1"/>
</dbReference>
<dbReference type="AlphaFoldDB" id="A0A5E4FE20"/>
<proteinExistence type="predicted"/>
<reference evidence="2 5" key="3">
    <citation type="journal article" date="2022" name="G3 (Bethesda)">
        <title>Whole-genome sequence and methylome profiling of the almond [Prunus dulcis (Mill.) D.A. Webb] cultivar 'Nonpareil'.</title>
        <authorList>
            <person name="D'Amico-Willman K.M."/>
            <person name="Ouma W.Z."/>
            <person name="Meulia T."/>
            <person name="Sideli G.M."/>
            <person name="Gradziel T.M."/>
            <person name="Fresnedo-Ramirez J."/>
        </authorList>
    </citation>
    <scope>NUCLEOTIDE SEQUENCE [LARGE SCALE GENOMIC DNA]</scope>
    <source>
        <strain evidence="2">Clone GOH B32 T37-40</strain>
    </source>
</reference>
<accession>A0A5E4FE20</accession>
<reference evidence="3" key="1">
    <citation type="submission" date="2019-07" db="EMBL/GenBank/DDBJ databases">
        <authorList>
            <person name="Alioto T."/>
            <person name="Alioto T."/>
            <person name="Gomez Garrido J."/>
        </authorList>
    </citation>
    <scope>NUCLEOTIDE SEQUENCE</scope>
</reference>
<evidence type="ECO:0000313" key="5">
    <source>
        <dbReference type="Proteomes" id="UP001054821"/>
    </source>
</evidence>
<evidence type="ECO:0000313" key="4">
    <source>
        <dbReference type="Proteomes" id="UP000327085"/>
    </source>
</evidence>
<evidence type="ECO:0000313" key="3">
    <source>
        <dbReference type="EMBL" id="VVA26107.1"/>
    </source>
</evidence>
<feature type="region of interest" description="Disordered" evidence="1">
    <location>
        <begin position="33"/>
        <end position="52"/>
    </location>
</feature>
<dbReference type="EMBL" id="CABIKO010000102">
    <property type="protein sequence ID" value="VVA26107.1"/>
    <property type="molecule type" value="Genomic_DNA"/>
</dbReference>
<protein>
    <submittedName>
        <fullName evidence="3">Uncharacterized protein</fullName>
    </submittedName>
</protein>
<dbReference type="InParanoid" id="A0A5E4FE20"/>
<evidence type="ECO:0000313" key="2">
    <source>
        <dbReference type="EMBL" id="KAI5352474.1"/>
    </source>
</evidence>
<gene>
    <name evidence="3" type="ORF">ALMOND_2B006271</name>
    <name evidence="2" type="ORF">L3X38_005365</name>
</gene>
<dbReference type="Gramene" id="VVA26107">
    <property type="protein sequence ID" value="VVA26107"/>
    <property type="gene ID" value="Prudul26B006271"/>
</dbReference>
<dbReference type="Proteomes" id="UP001054821">
    <property type="component" value="Chromosome 1"/>
</dbReference>